<dbReference type="SUPFAM" id="SSF54909">
    <property type="entry name" value="Dimeric alpha+beta barrel"/>
    <property type="match status" value="1"/>
</dbReference>
<dbReference type="CDD" id="cd00090">
    <property type="entry name" value="HTH_ARSR"/>
    <property type="match status" value="1"/>
</dbReference>
<dbReference type="Gene3D" id="1.10.10.10">
    <property type="entry name" value="Winged helix-like DNA-binding domain superfamily/Winged helix DNA-binding domain"/>
    <property type="match status" value="1"/>
</dbReference>
<dbReference type="RefSeq" id="WP_257913773.1">
    <property type="nucleotide sequence ID" value="NZ_JANPWE010000006.1"/>
</dbReference>
<gene>
    <name evidence="5" type="ORF">NVS47_12160</name>
</gene>
<dbReference type="InterPro" id="IPR019888">
    <property type="entry name" value="Tscrpt_reg_AsnC-like"/>
</dbReference>
<feature type="domain" description="HTH asnC-type" evidence="4">
    <location>
        <begin position="1"/>
        <end position="62"/>
    </location>
</feature>
<dbReference type="SUPFAM" id="SSF46785">
    <property type="entry name" value="Winged helix' DNA-binding domain"/>
    <property type="match status" value="1"/>
</dbReference>
<dbReference type="Gene3D" id="3.30.70.920">
    <property type="match status" value="1"/>
</dbReference>
<dbReference type="PROSITE" id="PS50956">
    <property type="entry name" value="HTH_ASNC_2"/>
    <property type="match status" value="1"/>
</dbReference>
<dbReference type="PANTHER" id="PTHR30154:SF34">
    <property type="entry name" value="TRANSCRIPTIONAL REGULATOR AZLB"/>
    <property type="match status" value="1"/>
</dbReference>
<keyword evidence="6" id="KW-1185">Reference proteome</keyword>
<dbReference type="Pfam" id="PF01037">
    <property type="entry name" value="AsnC_trans_reg"/>
    <property type="match status" value="1"/>
</dbReference>
<evidence type="ECO:0000259" key="4">
    <source>
        <dbReference type="PROSITE" id="PS50956"/>
    </source>
</evidence>
<dbReference type="InterPro" id="IPR019887">
    <property type="entry name" value="Tscrpt_reg_AsnC/Lrp_C"/>
</dbReference>
<evidence type="ECO:0000256" key="3">
    <source>
        <dbReference type="ARBA" id="ARBA00023163"/>
    </source>
</evidence>
<dbReference type="InterPro" id="IPR036390">
    <property type="entry name" value="WH_DNA-bd_sf"/>
</dbReference>
<reference evidence="5 6" key="1">
    <citation type="submission" date="2022-08" db="EMBL/GenBank/DDBJ databases">
        <title>Proteogenomics of the novel Dehalobacterium formicoaceticum strain EZ94 highlights a key role of methyltransferases during anaerobic dichloromethane degradation.</title>
        <authorList>
            <person name="Wasmund K."/>
        </authorList>
    </citation>
    <scope>NUCLEOTIDE SEQUENCE [LARGE SCALE GENOMIC DNA]</scope>
    <source>
        <strain evidence="5 6">EZ94</strain>
    </source>
</reference>
<dbReference type="Pfam" id="PF13404">
    <property type="entry name" value="HTH_AsnC-type"/>
    <property type="match status" value="1"/>
</dbReference>
<name>A0ABT1Y707_9FIRM</name>
<dbReference type="InterPro" id="IPR036388">
    <property type="entry name" value="WH-like_DNA-bd_sf"/>
</dbReference>
<dbReference type="PANTHER" id="PTHR30154">
    <property type="entry name" value="LEUCINE-RESPONSIVE REGULATORY PROTEIN"/>
    <property type="match status" value="1"/>
</dbReference>
<evidence type="ECO:0000313" key="6">
    <source>
        <dbReference type="Proteomes" id="UP001524944"/>
    </source>
</evidence>
<evidence type="ECO:0000256" key="1">
    <source>
        <dbReference type="ARBA" id="ARBA00023015"/>
    </source>
</evidence>
<dbReference type="EMBL" id="JANPWE010000006">
    <property type="protein sequence ID" value="MCR6546256.1"/>
    <property type="molecule type" value="Genomic_DNA"/>
</dbReference>
<keyword evidence="2" id="KW-0238">DNA-binding</keyword>
<organism evidence="5 6">
    <name type="scientific">Dehalobacterium formicoaceticum</name>
    <dbReference type="NCBI Taxonomy" id="51515"/>
    <lineage>
        <taxon>Bacteria</taxon>
        <taxon>Bacillati</taxon>
        <taxon>Bacillota</taxon>
        <taxon>Clostridia</taxon>
        <taxon>Eubacteriales</taxon>
        <taxon>Peptococcaceae</taxon>
        <taxon>Dehalobacterium</taxon>
    </lineage>
</organism>
<dbReference type="Proteomes" id="UP001524944">
    <property type="component" value="Unassembled WGS sequence"/>
</dbReference>
<comment type="caution">
    <text evidence="5">The sequence shown here is derived from an EMBL/GenBank/DDBJ whole genome shotgun (WGS) entry which is preliminary data.</text>
</comment>
<sequence>MDDVDHKILKLLEHNGRMSHEEISKRLNISRPAIHHRVAKLEQNHIIKGYCTEINWSQAGQGIQAVIFLNVHTKDFNDMMEQIIRIQIPGLTIEKCYRVTGQWCIMLKIRAGITDQITALHDEMLKIDGMLETFTMLILSDTDKSQIE</sequence>
<proteinExistence type="predicted"/>
<dbReference type="PRINTS" id="PR00033">
    <property type="entry name" value="HTHASNC"/>
</dbReference>
<dbReference type="InterPro" id="IPR011991">
    <property type="entry name" value="ArsR-like_HTH"/>
</dbReference>
<evidence type="ECO:0000313" key="5">
    <source>
        <dbReference type="EMBL" id="MCR6546256.1"/>
    </source>
</evidence>
<accession>A0ABT1Y707</accession>
<dbReference type="SMART" id="SM00344">
    <property type="entry name" value="HTH_ASNC"/>
    <property type="match status" value="1"/>
</dbReference>
<keyword evidence="1" id="KW-0805">Transcription regulation</keyword>
<evidence type="ECO:0000256" key="2">
    <source>
        <dbReference type="ARBA" id="ARBA00023125"/>
    </source>
</evidence>
<dbReference type="InterPro" id="IPR011008">
    <property type="entry name" value="Dimeric_a/b-barrel"/>
</dbReference>
<protein>
    <submittedName>
        <fullName evidence="5">Winged helix-turn-helix transcriptional regulator</fullName>
    </submittedName>
</protein>
<dbReference type="InterPro" id="IPR000485">
    <property type="entry name" value="AsnC-type_HTH_dom"/>
</dbReference>
<keyword evidence="3" id="KW-0804">Transcription</keyword>